<dbReference type="GO" id="GO:0005737">
    <property type="term" value="C:cytoplasm"/>
    <property type="evidence" value="ECO:0007669"/>
    <property type="project" value="InterPro"/>
</dbReference>
<dbReference type="SUPFAM" id="SSF103657">
    <property type="entry name" value="BAR/IMD domain-like"/>
    <property type="match status" value="1"/>
</dbReference>
<feature type="transmembrane region" description="Helical" evidence="10">
    <location>
        <begin position="108"/>
        <end position="126"/>
    </location>
</feature>
<dbReference type="Ensembl" id="ENSONIT00000059659.1">
    <property type="protein sequence ID" value="ENSONIP00000043915.1"/>
    <property type="gene ID" value="ENSONIG00000011748.2"/>
</dbReference>
<reference evidence="13" key="1">
    <citation type="submission" date="2012-01" db="EMBL/GenBank/DDBJ databases">
        <title>The Genome Sequence of Oreochromis niloticus (Nile Tilapia).</title>
        <authorList>
            <consortium name="Broad Institute Genome Assembly Team"/>
            <consortium name="Broad Institute Sequencing Platform"/>
            <person name="Di Palma F."/>
            <person name="Johnson J."/>
            <person name="Lander E.S."/>
            <person name="Lindblad-Toh K."/>
        </authorList>
    </citation>
    <scope>NUCLEOTIDE SEQUENCE [LARGE SCALE GENOMIC DNA]</scope>
</reference>
<evidence type="ECO:0000313" key="12">
    <source>
        <dbReference type="Ensembl" id="ENSONIP00000043915.1"/>
    </source>
</evidence>
<dbReference type="GO" id="GO:0006897">
    <property type="term" value="P:endocytosis"/>
    <property type="evidence" value="ECO:0007669"/>
    <property type="project" value="InterPro"/>
</dbReference>
<keyword evidence="10" id="KW-0812">Transmembrane</keyword>
<reference evidence="12" key="3">
    <citation type="submission" date="2025-09" db="UniProtKB">
        <authorList>
            <consortium name="Ensembl"/>
        </authorList>
    </citation>
    <scope>IDENTIFICATION</scope>
</reference>
<dbReference type="PANTHER" id="PTHR47174:SF3">
    <property type="entry name" value="BRIDGING INTEGRATOR 3"/>
    <property type="match status" value="1"/>
</dbReference>
<organism evidence="12 13">
    <name type="scientific">Oreochromis niloticus</name>
    <name type="common">Nile tilapia</name>
    <name type="synonym">Tilapia nilotica</name>
    <dbReference type="NCBI Taxonomy" id="8128"/>
    <lineage>
        <taxon>Eukaryota</taxon>
        <taxon>Metazoa</taxon>
        <taxon>Chordata</taxon>
        <taxon>Craniata</taxon>
        <taxon>Vertebrata</taxon>
        <taxon>Euteleostomi</taxon>
        <taxon>Actinopterygii</taxon>
        <taxon>Neopterygii</taxon>
        <taxon>Teleostei</taxon>
        <taxon>Neoteleostei</taxon>
        <taxon>Acanthomorphata</taxon>
        <taxon>Ovalentaria</taxon>
        <taxon>Cichlomorphae</taxon>
        <taxon>Cichliformes</taxon>
        <taxon>Cichlidae</taxon>
        <taxon>African cichlids</taxon>
        <taxon>Pseudocrenilabrinae</taxon>
        <taxon>Oreochromini</taxon>
        <taxon>Oreochromis</taxon>
    </lineage>
</organism>
<sequence>MAKNSCCTGEYSTRQAAPPPPQIFTMGAALCHSSCALPDSLTVEYPTSYKVMKRLKPRFNPQKLHPQFQNNVRVLRGIRLKCVDADIFSNHLQNLCFVTFCFHKFNCVLIVFSALCVACAFAWLTAMSKAAVKISADLLSNPLCEQDQAFLESMTALDTAMRRMDAFNQEKVNQIQKTVVDPLKKYSSVFPSLNMAVKRREQTLQDYKRLQAKVEKYEEKEKTGPVMVKLHQAKEELRPVKDDFEAKNKQLLDEMPKFYQSRIDYFQPSFEALIRAQVVYFTEMYKIFSELTDQIDQAGLTDEQRERETEAKLSELRALSIVADD</sequence>
<dbReference type="GO" id="GO:0015629">
    <property type="term" value="C:actin cytoskeleton"/>
    <property type="evidence" value="ECO:0007669"/>
    <property type="project" value="TreeGrafter"/>
</dbReference>
<comment type="subcellular location">
    <subcellularLocation>
        <location evidence="1">Cytoplasm</location>
        <location evidence="1">Cytoskeleton</location>
    </subcellularLocation>
</comment>
<dbReference type="InterPro" id="IPR004148">
    <property type="entry name" value="BAR_dom"/>
</dbReference>
<accession>A0A669C6Z1</accession>
<evidence type="ECO:0000256" key="3">
    <source>
        <dbReference type="ARBA" id="ARBA00022618"/>
    </source>
</evidence>
<dbReference type="InParanoid" id="A0A669C6Z1"/>
<keyword evidence="5" id="KW-0717">Septation</keyword>
<evidence type="ECO:0000256" key="6">
    <source>
        <dbReference type="ARBA" id="ARBA00023212"/>
    </source>
</evidence>
<feature type="coiled-coil region" evidence="9">
    <location>
        <begin position="193"/>
        <end position="220"/>
    </location>
</feature>
<evidence type="ECO:0000313" key="13">
    <source>
        <dbReference type="Proteomes" id="UP000005207"/>
    </source>
</evidence>
<dbReference type="InterPro" id="IPR027267">
    <property type="entry name" value="AH/BAR_dom_sf"/>
</dbReference>
<dbReference type="GeneTree" id="ENSGT00950000182882"/>
<comment type="function">
    <text evidence="8">Involved in cytokinesis and septation where it has a role in the localization of F-actin.</text>
</comment>
<evidence type="ECO:0000259" key="11">
    <source>
        <dbReference type="PROSITE" id="PS51021"/>
    </source>
</evidence>
<dbReference type="GO" id="GO:0051666">
    <property type="term" value="P:actin cortical patch localization"/>
    <property type="evidence" value="ECO:0007669"/>
    <property type="project" value="InterPro"/>
</dbReference>
<evidence type="ECO:0000256" key="9">
    <source>
        <dbReference type="SAM" id="Coils"/>
    </source>
</evidence>
<dbReference type="Proteomes" id="UP000005207">
    <property type="component" value="Linkage group LG12"/>
</dbReference>
<keyword evidence="7" id="KW-0131">Cell cycle</keyword>
<evidence type="ECO:0000256" key="8">
    <source>
        <dbReference type="ARBA" id="ARBA00059510"/>
    </source>
</evidence>
<reference evidence="12" key="2">
    <citation type="submission" date="2025-08" db="UniProtKB">
        <authorList>
            <consortium name="Ensembl"/>
        </authorList>
    </citation>
    <scope>IDENTIFICATION</scope>
</reference>
<dbReference type="InterPro" id="IPR046982">
    <property type="entry name" value="BIN3/RVS161-like"/>
</dbReference>
<dbReference type="GO" id="GO:0051301">
    <property type="term" value="P:cell division"/>
    <property type="evidence" value="ECO:0007669"/>
    <property type="project" value="UniProtKB-KW"/>
</dbReference>
<dbReference type="PANTHER" id="PTHR47174">
    <property type="entry name" value="BRIDGING INTEGRATOR 3"/>
    <property type="match status" value="1"/>
</dbReference>
<dbReference type="FunCoup" id="A0A669C6Z1">
    <property type="interactions" value="944"/>
</dbReference>
<dbReference type="GO" id="GO:0008289">
    <property type="term" value="F:lipid binding"/>
    <property type="evidence" value="ECO:0007669"/>
    <property type="project" value="TreeGrafter"/>
</dbReference>
<gene>
    <name evidence="12" type="primary">BIN3</name>
</gene>
<evidence type="ECO:0000256" key="5">
    <source>
        <dbReference type="ARBA" id="ARBA00023210"/>
    </source>
</evidence>
<dbReference type="PROSITE" id="PS51021">
    <property type="entry name" value="BAR"/>
    <property type="match status" value="1"/>
</dbReference>
<feature type="domain" description="BAR" evidence="11">
    <location>
        <begin position="1"/>
        <end position="304"/>
    </location>
</feature>
<evidence type="ECO:0000256" key="2">
    <source>
        <dbReference type="ARBA" id="ARBA00022490"/>
    </source>
</evidence>
<dbReference type="FunFam" id="1.20.1270.60:FF:000028">
    <property type="entry name" value="Bridging integrator 3 homolog"/>
    <property type="match status" value="1"/>
</dbReference>
<keyword evidence="4 9" id="KW-0175">Coiled coil</keyword>
<evidence type="ECO:0000256" key="10">
    <source>
        <dbReference type="SAM" id="Phobius"/>
    </source>
</evidence>
<dbReference type="GO" id="GO:0048589">
    <property type="term" value="P:developmental growth"/>
    <property type="evidence" value="ECO:0007669"/>
    <property type="project" value="UniProtKB-ARBA"/>
</dbReference>
<dbReference type="GO" id="GO:0097320">
    <property type="term" value="P:plasma membrane tubulation"/>
    <property type="evidence" value="ECO:0007669"/>
    <property type="project" value="TreeGrafter"/>
</dbReference>
<dbReference type="AlphaFoldDB" id="A0A669C6Z1"/>
<dbReference type="SMART" id="SM00721">
    <property type="entry name" value="BAR"/>
    <property type="match status" value="1"/>
</dbReference>
<dbReference type="Pfam" id="PF03114">
    <property type="entry name" value="BAR"/>
    <property type="match status" value="1"/>
</dbReference>
<keyword evidence="3" id="KW-0132">Cell division</keyword>
<keyword evidence="10" id="KW-1133">Transmembrane helix</keyword>
<name>A0A669C6Z1_ORENI</name>
<keyword evidence="2" id="KW-0963">Cytoplasm</keyword>
<keyword evidence="10" id="KW-0472">Membrane</keyword>
<evidence type="ECO:0000256" key="1">
    <source>
        <dbReference type="ARBA" id="ARBA00004245"/>
    </source>
</evidence>
<evidence type="ECO:0000256" key="4">
    <source>
        <dbReference type="ARBA" id="ARBA00023054"/>
    </source>
</evidence>
<keyword evidence="13" id="KW-1185">Reference proteome</keyword>
<proteinExistence type="predicted"/>
<keyword evidence="6" id="KW-0206">Cytoskeleton</keyword>
<protein>
    <submittedName>
        <fullName evidence="12">Bridging integrator 3</fullName>
    </submittedName>
</protein>
<dbReference type="Gene3D" id="1.20.1270.60">
    <property type="entry name" value="Arfaptin homology (AH) domain/BAR domain"/>
    <property type="match status" value="1"/>
</dbReference>
<evidence type="ECO:0000256" key="7">
    <source>
        <dbReference type="ARBA" id="ARBA00023306"/>
    </source>
</evidence>